<organism evidence="1 2">
    <name type="scientific">Catharanthus roseus</name>
    <name type="common">Madagascar periwinkle</name>
    <name type="synonym">Vinca rosea</name>
    <dbReference type="NCBI Taxonomy" id="4058"/>
    <lineage>
        <taxon>Eukaryota</taxon>
        <taxon>Viridiplantae</taxon>
        <taxon>Streptophyta</taxon>
        <taxon>Embryophyta</taxon>
        <taxon>Tracheophyta</taxon>
        <taxon>Spermatophyta</taxon>
        <taxon>Magnoliopsida</taxon>
        <taxon>eudicotyledons</taxon>
        <taxon>Gunneridae</taxon>
        <taxon>Pentapetalae</taxon>
        <taxon>asterids</taxon>
        <taxon>lamiids</taxon>
        <taxon>Gentianales</taxon>
        <taxon>Apocynaceae</taxon>
        <taxon>Rauvolfioideae</taxon>
        <taxon>Vinceae</taxon>
        <taxon>Catharanthinae</taxon>
        <taxon>Catharanthus</taxon>
    </lineage>
</organism>
<sequence>MKNLKSPASNVISGDDDYLMELKAFDDTKAGVKGLVDSGIAKIPRIFIDQPKNLDQISVSKFNFEVPVIDLDGISSISEIRPEIVEKIGEASENWGFFQIINHGIPQDVMDEMIDGIRKFHEQDDQIKRQFYTRDRTKSFRYNSNFVLNPRIACNWRDTIECSLTPHQPNPQDLPATCRDILMKYSDYVRNLTLTLLELLSEALGLKSNHLKDMHCDEGLVLVGHYYPACPQPELTLGTSKHTDSGFLTILLQDHIGGLQVLHDQNKWVDVPFFPGALIINVADFLQLITNDKFKSPEHRVLANKIGPRISIASVFRPHFQEGMSPRFYGPIKDLLSEENPPIYREITVKDYTLLRLSRGLDGGSFLSPFKLKQGK</sequence>
<proteinExistence type="predicted"/>
<evidence type="ECO:0000313" key="2">
    <source>
        <dbReference type="Proteomes" id="UP001060085"/>
    </source>
</evidence>
<name>A0ACB9ZP59_CATRO</name>
<dbReference type="EMBL" id="CM044708">
    <property type="protein sequence ID" value="KAI5649492.1"/>
    <property type="molecule type" value="Genomic_DNA"/>
</dbReference>
<keyword evidence="2" id="KW-1185">Reference proteome</keyword>
<comment type="caution">
    <text evidence="1">The sequence shown here is derived from an EMBL/GenBank/DDBJ whole genome shotgun (WGS) entry which is preliminary data.</text>
</comment>
<evidence type="ECO:0000313" key="1">
    <source>
        <dbReference type="EMBL" id="KAI5649492.1"/>
    </source>
</evidence>
<accession>A0ACB9ZP59</accession>
<reference evidence="2" key="1">
    <citation type="journal article" date="2023" name="Nat. Plants">
        <title>Single-cell RNA sequencing provides a high-resolution roadmap for understanding the multicellular compartmentation of specialized metabolism.</title>
        <authorList>
            <person name="Sun S."/>
            <person name="Shen X."/>
            <person name="Li Y."/>
            <person name="Li Y."/>
            <person name="Wang S."/>
            <person name="Li R."/>
            <person name="Zhang H."/>
            <person name="Shen G."/>
            <person name="Guo B."/>
            <person name="Wei J."/>
            <person name="Xu J."/>
            <person name="St-Pierre B."/>
            <person name="Chen S."/>
            <person name="Sun C."/>
        </authorList>
    </citation>
    <scope>NUCLEOTIDE SEQUENCE [LARGE SCALE GENOMIC DNA]</scope>
</reference>
<dbReference type="Proteomes" id="UP001060085">
    <property type="component" value="Linkage Group LG08"/>
</dbReference>
<gene>
    <name evidence="1" type="ORF">M9H77_35497</name>
</gene>
<protein>
    <submittedName>
        <fullName evidence="1">Uncharacterized protein</fullName>
    </submittedName>
</protein>